<name>A0ACC0I4H6_9ERIC</name>
<reference evidence="1 2" key="1">
    <citation type="journal article" date="2022" name="Plant J.">
        <title>Chromosome-level genome of Camellia lanceoleosa provides a valuable resource for understanding genome evolution and self-incompatibility.</title>
        <authorList>
            <person name="Gong W."/>
            <person name="Xiao S."/>
            <person name="Wang L."/>
            <person name="Liao Z."/>
            <person name="Chang Y."/>
            <person name="Mo W."/>
            <person name="Hu G."/>
            <person name="Li W."/>
            <person name="Zhao G."/>
            <person name="Zhu H."/>
            <person name="Hu X."/>
            <person name="Ji K."/>
            <person name="Xiang X."/>
            <person name="Song Q."/>
            <person name="Yuan D."/>
            <person name="Jin S."/>
            <person name="Zhang L."/>
        </authorList>
    </citation>
    <scope>NUCLEOTIDE SEQUENCE [LARGE SCALE GENOMIC DNA]</scope>
    <source>
        <strain evidence="1">SQ_2022a</strain>
    </source>
</reference>
<evidence type="ECO:0000313" key="2">
    <source>
        <dbReference type="Proteomes" id="UP001060215"/>
    </source>
</evidence>
<evidence type="ECO:0000313" key="1">
    <source>
        <dbReference type="EMBL" id="KAI8020225.1"/>
    </source>
</evidence>
<accession>A0ACC0I4H6</accession>
<dbReference type="Proteomes" id="UP001060215">
    <property type="component" value="Chromosome 2"/>
</dbReference>
<gene>
    <name evidence="1" type="ORF">LOK49_LG04G01397</name>
</gene>
<sequence length="198" mass="22619">MAYSRRLFLQRKFKCAFVTLESSFMETIGLKALVYVLGSSESSIVYKAVMEDGSVVAVRRIGERGSERKMRKMEANDAQLSTMVGEQVEQAQVGLESLSSSEKTINHLHENFVSIEKLEVFDGVEFDKWVDKAMAPPIESSLKLYEEVLKLGFKVFLLTGRSESQRRVTVANLINLDFQDWDKLILRLVFKLFFVLDC</sequence>
<organism evidence="1 2">
    <name type="scientific">Camellia lanceoleosa</name>
    <dbReference type="NCBI Taxonomy" id="1840588"/>
    <lineage>
        <taxon>Eukaryota</taxon>
        <taxon>Viridiplantae</taxon>
        <taxon>Streptophyta</taxon>
        <taxon>Embryophyta</taxon>
        <taxon>Tracheophyta</taxon>
        <taxon>Spermatophyta</taxon>
        <taxon>Magnoliopsida</taxon>
        <taxon>eudicotyledons</taxon>
        <taxon>Gunneridae</taxon>
        <taxon>Pentapetalae</taxon>
        <taxon>asterids</taxon>
        <taxon>Ericales</taxon>
        <taxon>Theaceae</taxon>
        <taxon>Camellia</taxon>
    </lineage>
</organism>
<keyword evidence="2" id="KW-1185">Reference proteome</keyword>
<protein>
    <submittedName>
        <fullName evidence="1">Acid phosphatase 1</fullName>
    </submittedName>
</protein>
<dbReference type="EMBL" id="CM045759">
    <property type="protein sequence ID" value="KAI8020225.1"/>
    <property type="molecule type" value="Genomic_DNA"/>
</dbReference>
<proteinExistence type="predicted"/>
<comment type="caution">
    <text evidence="1">The sequence shown here is derived from an EMBL/GenBank/DDBJ whole genome shotgun (WGS) entry which is preliminary data.</text>
</comment>